<dbReference type="InterPro" id="IPR001584">
    <property type="entry name" value="Integrase_cat-core"/>
</dbReference>
<dbReference type="SUPFAM" id="SSF53098">
    <property type="entry name" value="Ribonuclease H-like"/>
    <property type="match status" value="1"/>
</dbReference>
<dbReference type="eggNOG" id="COG2801">
    <property type="taxonomic scope" value="Bacteria"/>
</dbReference>
<evidence type="ECO:0000313" key="3">
    <source>
        <dbReference type="EMBL" id="ACY23838.1"/>
    </source>
</evidence>
<evidence type="ECO:0000259" key="2">
    <source>
        <dbReference type="PROSITE" id="PS50994"/>
    </source>
</evidence>
<dbReference type="AlphaFoldDB" id="D0L890"/>
<evidence type="ECO:0000313" key="4">
    <source>
        <dbReference type="Proteomes" id="UP000001219"/>
    </source>
</evidence>
<gene>
    <name evidence="3" type="ordered locus">Gbro_4717</name>
</gene>
<dbReference type="InterPro" id="IPR012337">
    <property type="entry name" value="RNaseH-like_sf"/>
</dbReference>
<dbReference type="OrthoDB" id="52928at2"/>
<dbReference type="Proteomes" id="UP000001219">
    <property type="component" value="Chromosome"/>
</dbReference>
<dbReference type="KEGG" id="gbr:Gbro_4717"/>
<dbReference type="GO" id="GO:0003676">
    <property type="term" value="F:nucleic acid binding"/>
    <property type="evidence" value="ECO:0007669"/>
    <property type="project" value="InterPro"/>
</dbReference>
<dbReference type="PROSITE" id="PS50994">
    <property type="entry name" value="INTEGRASE"/>
    <property type="match status" value="1"/>
</dbReference>
<dbReference type="EMBL" id="CP001802">
    <property type="protein sequence ID" value="ACY23838.1"/>
    <property type="molecule type" value="Genomic_DNA"/>
</dbReference>
<reference evidence="3 4" key="2">
    <citation type="journal article" date="2010" name="Stand. Genomic Sci.">
        <title>Complete genome sequence of Gordonia bronchialis type strain (3410).</title>
        <authorList>
            <person name="Ivanova N."/>
            <person name="Sikorski J."/>
            <person name="Jando M."/>
            <person name="Lapidus A."/>
            <person name="Nolan M."/>
            <person name="Lucas S."/>
            <person name="Del Rio T.G."/>
            <person name="Tice H."/>
            <person name="Copeland A."/>
            <person name="Cheng J.F."/>
            <person name="Chen F."/>
            <person name="Bruce D."/>
            <person name="Goodwin L."/>
            <person name="Pitluck S."/>
            <person name="Mavromatis K."/>
            <person name="Ovchinnikova G."/>
            <person name="Pati A."/>
            <person name="Chen A."/>
            <person name="Palaniappan K."/>
            <person name="Land M."/>
            <person name="Hauser L."/>
            <person name="Chang Y.J."/>
            <person name="Jeffries C.D."/>
            <person name="Chain P."/>
            <person name="Saunders E."/>
            <person name="Han C."/>
            <person name="Detter J.C."/>
            <person name="Brettin T."/>
            <person name="Rohde M."/>
            <person name="Goker M."/>
            <person name="Bristow J."/>
            <person name="Eisen J.A."/>
            <person name="Markowitz V."/>
            <person name="Hugenholtz P."/>
            <person name="Klenk H.P."/>
            <person name="Kyrpides N.C."/>
        </authorList>
    </citation>
    <scope>NUCLEOTIDE SEQUENCE [LARGE SCALE GENOMIC DNA]</scope>
    <source>
        <strain evidence="4">ATCC 25592 / DSM 43247 / BCRC 13721 / JCM 3198 / KCTC 3076 / NBRC 16047 / NCTC 10667</strain>
    </source>
</reference>
<feature type="compositionally biased region" description="Acidic residues" evidence="1">
    <location>
        <begin position="695"/>
        <end position="715"/>
    </location>
</feature>
<reference evidence="4" key="1">
    <citation type="submission" date="2009-10" db="EMBL/GenBank/DDBJ databases">
        <title>The complete chromosome of Gordonia bronchialis DSM 43247.</title>
        <authorList>
            <consortium name="US DOE Joint Genome Institute (JGI-PGF)"/>
            <person name="Lucas S."/>
            <person name="Copeland A."/>
            <person name="Lapidus A."/>
            <person name="Glavina del Rio T."/>
            <person name="Dalin E."/>
            <person name="Tice H."/>
            <person name="Bruce D."/>
            <person name="Goodwin L."/>
            <person name="Pitluck S."/>
            <person name="Kyrpides N."/>
            <person name="Mavromatis K."/>
            <person name="Ivanova N."/>
            <person name="Ovchinnikova G."/>
            <person name="Saunders E."/>
            <person name="Brettin T."/>
            <person name="Detter J.C."/>
            <person name="Han C."/>
            <person name="Larimer F."/>
            <person name="Land M."/>
            <person name="Hauser L."/>
            <person name="Markowitz V."/>
            <person name="Cheng J.-F."/>
            <person name="Hugenholtz P."/>
            <person name="Woyke T."/>
            <person name="Wu D."/>
            <person name="Jando M."/>
            <person name="Schneider S."/>
            <person name="Goeker M."/>
            <person name="Klenk H.-P."/>
            <person name="Eisen J.A."/>
        </authorList>
    </citation>
    <scope>NUCLEOTIDE SEQUENCE [LARGE SCALE GENOMIC DNA]</scope>
    <source>
        <strain evidence="4">ATCC 25592 / DSM 43247 / BCRC 13721 / JCM 3198 / KCTC 3076 / NBRC 16047 / NCTC 10667</strain>
    </source>
</reference>
<dbReference type="Pfam" id="PF09299">
    <property type="entry name" value="Mu-transpos_C"/>
    <property type="match status" value="1"/>
</dbReference>
<accession>D0L890</accession>
<dbReference type="STRING" id="526226.Gbro_4717"/>
<sequence length="749" mass="85155">MPVVEAAAPLDVGSHVRFRGDVLRIDAYDATRVTTRDMGRQIGRTISMAAFFAEAQPCTRAGETLAIEQDLQWNLTSDADKRQASVETRELLWVIFGTELDKISDYEQAAPRTGKTRRVKELAARRQVSERTIWRQLDELQAAGGPTGVTRPKATRRRRSAIDPRWEDKLGEIISRRTGDATWDVAPVLEDVEDELIEEFGEGVVRVPGKSTAYAYVKENFSHLNSFKGSAKARRSIAQRPEISLRQLKPTHAGEYVIMDTQVLDVFAMEPATRRWVQCQLTIAMDLYTRAVVGLSVTPVSTKAVDVATVLFETCHPRPIRGPINPRTTWNYHGVPENIVFTERSHHWGMPLVAAENLIVDNGRAFISTHVMEVCHRKGINLWPAQPYKPTDKPTVERFFGSLRRRLIMRLPGYKGPDVYSRGLDAEDDAFFFVDEIENIIRHWITRHYHKRRHVGLVDPRFPHEKQSPNRMYEVSVEVHGLARMASDPYAFVEFLPTAWRKLHHYGFEVGKKRRYRGDILNTFDGRVSPYAGHHAGQWPIRYNPDDITRVYVQDPRTHRWHELEWEHAHKFTGPMSEDTYAVLRKWALRRGESPERTKDILVDCISSIDMSRHDRNALIRSVHMSDKRTRGTADTILGPALDPDLAAPERTPKHVELEEISTWDLSEVDDVVAECMRAAGVASEGAEQLRPTDPVEDTDNETATDDEESAEEEPTGGLGAFTAHAPDGLDDDDDDDDENYVPQAPEIR</sequence>
<dbReference type="InterPro" id="IPR036397">
    <property type="entry name" value="RNaseH_sf"/>
</dbReference>
<dbReference type="Gene3D" id="3.30.420.10">
    <property type="entry name" value="Ribonuclease H-like superfamily/Ribonuclease H"/>
    <property type="match status" value="1"/>
</dbReference>
<keyword evidence="4" id="KW-1185">Reference proteome</keyword>
<feature type="region of interest" description="Disordered" evidence="1">
    <location>
        <begin position="629"/>
        <end position="650"/>
    </location>
</feature>
<dbReference type="RefSeq" id="WP_012836312.1">
    <property type="nucleotide sequence ID" value="NC_013441.1"/>
</dbReference>
<dbReference type="HOGENOM" id="CLU_013110_1_0_11"/>
<feature type="compositionally biased region" description="Acidic residues" evidence="1">
    <location>
        <begin position="729"/>
        <end position="740"/>
    </location>
</feature>
<organism evidence="3 4">
    <name type="scientific">Gordonia bronchialis (strain ATCC 25592 / DSM 43247 / BCRC 13721 / JCM 3198 / KCTC 3076 / NBRC 16047 / NCTC 10667)</name>
    <name type="common">Rhodococcus bronchialis</name>
    <dbReference type="NCBI Taxonomy" id="526226"/>
    <lineage>
        <taxon>Bacteria</taxon>
        <taxon>Bacillati</taxon>
        <taxon>Actinomycetota</taxon>
        <taxon>Actinomycetes</taxon>
        <taxon>Mycobacteriales</taxon>
        <taxon>Gordoniaceae</taxon>
        <taxon>Gordonia</taxon>
    </lineage>
</organism>
<evidence type="ECO:0000256" key="1">
    <source>
        <dbReference type="SAM" id="MobiDB-lite"/>
    </source>
</evidence>
<dbReference type="InterPro" id="IPR015378">
    <property type="entry name" value="Transposase-like_Mu_C"/>
</dbReference>
<dbReference type="GO" id="GO:0015074">
    <property type="term" value="P:DNA integration"/>
    <property type="evidence" value="ECO:0007669"/>
    <property type="project" value="InterPro"/>
</dbReference>
<protein>
    <submittedName>
        <fullName evidence="3">Integrase catalytic region</fullName>
    </submittedName>
</protein>
<name>D0L890_GORB4</name>
<feature type="region of interest" description="Disordered" evidence="1">
    <location>
        <begin position="682"/>
        <end position="749"/>
    </location>
</feature>
<proteinExistence type="predicted"/>
<feature type="domain" description="Integrase catalytic" evidence="2">
    <location>
        <begin position="246"/>
        <end position="471"/>
    </location>
</feature>